<protein>
    <recommendedName>
        <fullName evidence="6">O-antigen ligase-related domain-containing protein</fullName>
    </recommendedName>
</protein>
<dbReference type="Pfam" id="PF04932">
    <property type="entry name" value="Wzy_C"/>
    <property type="match status" value="1"/>
</dbReference>
<feature type="transmembrane region" description="Helical" evidence="5">
    <location>
        <begin position="370"/>
        <end position="396"/>
    </location>
</feature>
<keyword evidence="4 5" id="KW-0472">Membrane</keyword>
<feature type="transmembrane region" description="Helical" evidence="5">
    <location>
        <begin position="331"/>
        <end position="349"/>
    </location>
</feature>
<keyword evidence="2 5" id="KW-0812">Transmembrane</keyword>
<evidence type="ECO:0000256" key="5">
    <source>
        <dbReference type="SAM" id="Phobius"/>
    </source>
</evidence>
<evidence type="ECO:0000256" key="4">
    <source>
        <dbReference type="ARBA" id="ARBA00023136"/>
    </source>
</evidence>
<dbReference type="GO" id="GO:0016020">
    <property type="term" value="C:membrane"/>
    <property type="evidence" value="ECO:0007669"/>
    <property type="project" value="UniProtKB-SubCell"/>
</dbReference>
<evidence type="ECO:0000313" key="8">
    <source>
        <dbReference type="Proteomes" id="UP001155010"/>
    </source>
</evidence>
<dbReference type="EMBL" id="JANUBB010000003">
    <property type="protein sequence ID" value="MCS3950919.1"/>
    <property type="molecule type" value="Genomic_DNA"/>
</dbReference>
<feature type="transmembrane region" description="Helical" evidence="5">
    <location>
        <begin position="199"/>
        <end position="215"/>
    </location>
</feature>
<keyword evidence="3 5" id="KW-1133">Transmembrane helix</keyword>
<dbReference type="PANTHER" id="PTHR37422">
    <property type="entry name" value="TEICHURONIC ACID BIOSYNTHESIS PROTEIN TUAE"/>
    <property type="match status" value="1"/>
</dbReference>
<feature type="domain" description="O-antigen ligase-related" evidence="6">
    <location>
        <begin position="210"/>
        <end position="345"/>
    </location>
</feature>
<feature type="transmembrane region" description="Helical" evidence="5">
    <location>
        <begin position="122"/>
        <end position="152"/>
    </location>
</feature>
<gene>
    <name evidence="7" type="ORF">GGP83_000860</name>
</gene>
<dbReference type="PANTHER" id="PTHR37422:SF13">
    <property type="entry name" value="LIPOPOLYSACCHARIDE BIOSYNTHESIS PROTEIN PA4999-RELATED"/>
    <property type="match status" value="1"/>
</dbReference>
<evidence type="ECO:0000313" key="7">
    <source>
        <dbReference type="EMBL" id="MCS3950919.1"/>
    </source>
</evidence>
<reference evidence="7" key="1">
    <citation type="submission" date="2022-08" db="EMBL/GenBank/DDBJ databases">
        <title>Genomic Encyclopedia of Type Strains, Phase V (KMG-V): Genome sequencing to study the core and pangenomes of soil and plant-associated prokaryotes.</title>
        <authorList>
            <person name="Whitman W."/>
        </authorList>
    </citation>
    <scope>NUCLEOTIDE SEQUENCE</scope>
    <source>
        <strain evidence="7">SP2017</strain>
    </source>
</reference>
<evidence type="ECO:0000259" key="6">
    <source>
        <dbReference type="Pfam" id="PF04932"/>
    </source>
</evidence>
<feature type="transmembrane region" description="Helical" evidence="5">
    <location>
        <begin position="244"/>
        <end position="261"/>
    </location>
</feature>
<organism evidence="7 8">
    <name type="scientific">Salinibacter ruber</name>
    <dbReference type="NCBI Taxonomy" id="146919"/>
    <lineage>
        <taxon>Bacteria</taxon>
        <taxon>Pseudomonadati</taxon>
        <taxon>Rhodothermota</taxon>
        <taxon>Rhodothermia</taxon>
        <taxon>Rhodothermales</taxon>
        <taxon>Salinibacteraceae</taxon>
        <taxon>Salinibacter</taxon>
    </lineage>
</organism>
<accession>A0A9X2U6T5</accession>
<comment type="subcellular location">
    <subcellularLocation>
        <location evidence="1">Membrane</location>
        <topology evidence="1">Multi-pass membrane protein</topology>
    </subcellularLocation>
</comment>
<evidence type="ECO:0000256" key="2">
    <source>
        <dbReference type="ARBA" id="ARBA00022692"/>
    </source>
</evidence>
<evidence type="ECO:0000256" key="1">
    <source>
        <dbReference type="ARBA" id="ARBA00004141"/>
    </source>
</evidence>
<dbReference type="AlphaFoldDB" id="A0A9X2U6T5"/>
<sequence length="422" mass="46375">MTIEENIRIPRPVAAGIGFFIPFNVYLLPWSAQTPRATDLVGAAFLVTVAVLLLMGLRLSRRLAVRILFVAVLLLPMFWHGLRIGELSALIDAIRWVVGFGWALGLTWMARSNRLRSVVFKGIILGTVGCVVVIVMQVVGLTSLTISLGWAAQDAVLGTSWAGILRVPGLEPNVNGSAAVVSLCVPIALGLLDEGRVSRIWLFVALGTVVTGSALTLNRSSILVSGVTVSTWVFLAGKQSIRTGWKVSAVLLIVTGLAVYGPPGGWKRWNELASLNNLTQSQNFQVRVRSTLYGLHLLSDNLLGIGRDYQGHIERYMRSYMRNSTTSPHNAFLQIGLMAGLPLMLWVVWKLGIRILSLLRRGSVETWLSLHLFGLFFFESYFAIPTVISLVSWLALQPFTKRFLNNSTFIRKAVTSTKDMAS</sequence>
<evidence type="ECO:0000256" key="3">
    <source>
        <dbReference type="ARBA" id="ARBA00022989"/>
    </source>
</evidence>
<dbReference type="Proteomes" id="UP001155010">
    <property type="component" value="Unassembled WGS sequence"/>
</dbReference>
<feature type="transmembrane region" description="Helical" evidence="5">
    <location>
        <begin position="63"/>
        <end position="81"/>
    </location>
</feature>
<dbReference type="InterPro" id="IPR007016">
    <property type="entry name" value="O-antigen_ligase-rel_domated"/>
</dbReference>
<feature type="transmembrane region" description="Helical" evidence="5">
    <location>
        <begin position="93"/>
        <end position="110"/>
    </location>
</feature>
<name>A0A9X2U6T5_9BACT</name>
<comment type="caution">
    <text evidence="7">The sequence shown here is derived from an EMBL/GenBank/DDBJ whole genome shotgun (WGS) entry which is preliminary data.</text>
</comment>
<dbReference type="InterPro" id="IPR051533">
    <property type="entry name" value="WaaL-like"/>
</dbReference>
<feature type="transmembrane region" description="Helical" evidence="5">
    <location>
        <begin position="37"/>
        <end position="56"/>
    </location>
</feature>
<feature type="transmembrane region" description="Helical" evidence="5">
    <location>
        <begin position="12"/>
        <end position="31"/>
    </location>
</feature>
<dbReference type="RefSeq" id="WP_259081520.1">
    <property type="nucleotide sequence ID" value="NZ_JANUBB010000003.1"/>
</dbReference>
<proteinExistence type="predicted"/>